<keyword evidence="9" id="KW-0378">Hydrolase</keyword>
<dbReference type="GO" id="GO:0008270">
    <property type="term" value="F:zinc ion binding"/>
    <property type="evidence" value="ECO:0007669"/>
    <property type="project" value="InterPro"/>
</dbReference>
<dbReference type="AlphaFoldDB" id="A0A1S1N2G8"/>
<evidence type="ECO:0000256" key="9">
    <source>
        <dbReference type="ARBA" id="ARBA00022801"/>
    </source>
</evidence>
<dbReference type="InterPro" id="IPR002169">
    <property type="entry name" value="Peptidase_M9A/M9B"/>
</dbReference>
<evidence type="ECO:0000256" key="11">
    <source>
        <dbReference type="ARBA" id="ARBA00023049"/>
    </source>
</evidence>
<keyword evidence="6" id="KW-0645">Protease</keyword>
<evidence type="ECO:0000256" key="7">
    <source>
        <dbReference type="ARBA" id="ARBA00022723"/>
    </source>
</evidence>
<keyword evidence="18" id="KW-1185">Reference proteome</keyword>
<dbReference type="InterPro" id="IPR013661">
    <property type="entry name" value="Peptidase_M9_N_dom"/>
</dbReference>
<dbReference type="PRINTS" id="PR00931">
    <property type="entry name" value="MICOLLPTASE"/>
</dbReference>
<dbReference type="PANTHER" id="PTHR13062:SF9">
    <property type="entry name" value="MICROBIAL COLLAGENASE"/>
    <property type="match status" value="1"/>
</dbReference>
<evidence type="ECO:0000313" key="18">
    <source>
        <dbReference type="Proteomes" id="UP000179786"/>
    </source>
</evidence>
<evidence type="ECO:0000256" key="3">
    <source>
        <dbReference type="ARBA" id="ARBA00004613"/>
    </source>
</evidence>
<dbReference type="PANTHER" id="PTHR13062">
    <property type="entry name" value="COLLAGENASE"/>
    <property type="match status" value="1"/>
</dbReference>
<evidence type="ECO:0000256" key="14">
    <source>
        <dbReference type="SAM" id="SignalP"/>
    </source>
</evidence>
<keyword evidence="10" id="KW-0862">Zinc</keyword>
<protein>
    <recommendedName>
        <fullName evidence="4">microbial collagenase</fullName>
        <ecNumber evidence="4">3.4.24.3</ecNumber>
    </recommendedName>
</protein>
<sequence length="841" mass="94010">MKRTALYLAVATTLMSNSQVLASEHSSHAYNQEKMPEHLRTPYQGVTDMEDSEIADRDQLPPVSVKRSNVQMLLKNIDDSVAPLCLTTTDLASVNGQRRIDMLKTNTDFSCFEDNMWAVADDLKATLFDSASMIAVAQRAQELAAQYDGTNSNGLRNFINYLRVGFWAVTTNRNANVTTAVEGFLDTLVANPNYYSTNDENAFNVKEAMILMFIENWRSRYINASIGWLQRYDVNWGANMQRLLTKTLTLFYRGRNDQAFKTAVEQDRALVDALKNFLSSNENLIGHTREYQYNDAANELARLLGIGGQTYQEVKVIVRDFLATHTMTGDHSTAWLNMAGQVDYYDNTNCSYYNTCNYKQTLEATVLPITYNCSSTLRVRAQELTNNQLVGICNDLALQETYFHNKLNTAHTPVADDNNDTLELVIYNSSSEYKKFSGILFNHSTDNGGIYLEGDPSVPGNIPRFMAHEAEWLSDFTVWNLEHEYVHYLDGRFNKKGNFQDGKNHKTVWWGEGLAEYISKKNFNDDAVEEARKNTYNLNDLFNTNYDDHGSTRIYDWGYLAVRYMFEERQTDINALLIELRNGDYVGFDNYLANIGTQYNSNFSSWLQTVESTKDNNDDTGALTNGQSVTVNSDGTELPAYFIDIPVGAKNLVIQTSGGTAGDADLHVNFGSEATHSDYDYRPWKSGSNETVSVSSPQAGRWHIMISPYGNQVMENVNLTVSWTESDGGTQVEDACVEQNPISSGSLSSGNAVCLDGSRTSYMSIWVPAGKSSLNFSTGHGSGDLTLYHKAGGWPDVSSYDNISATAGNSENITINNPSASWHYLMITKQHSGAALLAIIE</sequence>
<dbReference type="Pfam" id="PF01752">
    <property type="entry name" value="Peptidase_M9"/>
    <property type="match status" value="1"/>
</dbReference>
<dbReference type="GO" id="GO:0006508">
    <property type="term" value="P:proteolysis"/>
    <property type="evidence" value="ECO:0007669"/>
    <property type="project" value="UniProtKB-KW"/>
</dbReference>
<evidence type="ECO:0000256" key="8">
    <source>
        <dbReference type="ARBA" id="ARBA00022729"/>
    </source>
</evidence>
<dbReference type="GO" id="GO:0005576">
    <property type="term" value="C:extracellular region"/>
    <property type="evidence" value="ECO:0007669"/>
    <property type="project" value="UniProtKB-SubCell"/>
</dbReference>
<keyword evidence="5" id="KW-0964">Secreted</keyword>
<reference evidence="17 18" key="1">
    <citation type="submission" date="2016-09" db="EMBL/GenBank/DDBJ databases">
        <title>Pseudoalteromonas amylolytica sp. nov., isolated from the surface seawater.</title>
        <authorList>
            <person name="Wu Y.-H."/>
            <person name="Cheng H."/>
            <person name="Jin X.-B."/>
            <person name="Wang C.-S."/>
            <person name="Xu X.-W."/>
        </authorList>
    </citation>
    <scope>NUCLEOTIDE SEQUENCE [LARGE SCALE GENOMIC DNA]</scope>
    <source>
        <strain evidence="17 18">JW1</strain>
    </source>
</reference>
<comment type="subcellular location">
    <subcellularLocation>
        <location evidence="3">Secreted</location>
    </subcellularLocation>
</comment>
<feature type="signal peptide" evidence="14">
    <location>
        <begin position="1"/>
        <end position="22"/>
    </location>
</feature>
<comment type="catalytic activity">
    <reaction evidence="1">
        <text>Digestion of native collagen in the triple helical region at Xaa-|-Gly bonds. With synthetic peptides, a preference is shown for Gly at P3 and P1', Pro and Ala at P2 and P2', and hydroxyproline, Ala or Arg at P3'.</text>
        <dbReference type="EC" id="3.4.24.3"/>
    </reaction>
</comment>
<accession>A0A1S1N2G8</accession>
<evidence type="ECO:0000256" key="2">
    <source>
        <dbReference type="ARBA" id="ARBA00001947"/>
    </source>
</evidence>
<dbReference type="Proteomes" id="UP000179786">
    <property type="component" value="Unassembled WGS sequence"/>
</dbReference>
<keyword evidence="12" id="KW-0865">Zymogen</keyword>
<evidence type="ECO:0000259" key="15">
    <source>
        <dbReference type="Pfam" id="PF04151"/>
    </source>
</evidence>
<dbReference type="Gene3D" id="2.60.120.380">
    <property type="match status" value="2"/>
</dbReference>
<dbReference type="Gene3D" id="1.10.390.20">
    <property type="match status" value="1"/>
</dbReference>
<keyword evidence="11" id="KW-0482">Metalloprotease</keyword>
<feature type="domain" description="Peptidase M9 collagenase N-terminal" evidence="16">
    <location>
        <begin position="87"/>
        <end position="261"/>
    </location>
</feature>
<proteinExistence type="predicted"/>
<dbReference type="Pfam" id="PF08453">
    <property type="entry name" value="Peptidase_M9_N"/>
    <property type="match status" value="1"/>
</dbReference>
<gene>
    <name evidence="17" type="ORF">BET10_04970</name>
</gene>
<feature type="chain" id="PRO_5010229446" description="microbial collagenase" evidence="14">
    <location>
        <begin position="23"/>
        <end position="841"/>
    </location>
</feature>
<name>A0A1S1N2G8_9GAMM</name>
<keyword evidence="7" id="KW-0479">Metal-binding</keyword>
<feature type="domain" description="Peptidase C-terminal archaeal/bacterial" evidence="15">
    <location>
        <begin position="641"/>
        <end position="707"/>
    </location>
</feature>
<dbReference type="Gene3D" id="3.40.30.160">
    <property type="entry name" value="Collagenase ColT, N-terminal domain"/>
    <property type="match status" value="1"/>
</dbReference>
<evidence type="ECO:0000256" key="6">
    <source>
        <dbReference type="ARBA" id="ARBA00022670"/>
    </source>
</evidence>
<dbReference type="GO" id="GO:0004222">
    <property type="term" value="F:metalloendopeptidase activity"/>
    <property type="evidence" value="ECO:0007669"/>
    <property type="project" value="UniProtKB-EC"/>
</dbReference>
<evidence type="ECO:0000259" key="16">
    <source>
        <dbReference type="Pfam" id="PF08453"/>
    </source>
</evidence>
<evidence type="ECO:0000313" key="17">
    <source>
        <dbReference type="EMBL" id="OHU92804.1"/>
    </source>
</evidence>
<dbReference type="EC" id="3.4.24.3" evidence="4"/>
<evidence type="ECO:0000256" key="1">
    <source>
        <dbReference type="ARBA" id="ARBA00000424"/>
    </source>
</evidence>
<keyword evidence="8 14" id="KW-0732">Signal</keyword>
<organism evidence="17 18">
    <name type="scientific">Pseudoalteromonas amylolytica</name>
    <dbReference type="NCBI Taxonomy" id="1859457"/>
    <lineage>
        <taxon>Bacteria</taxon>
        <taxon>Pseudomonadati</taxon>
        <taxon>Pseudomonadota</taxon>
        <taxon>Gammaproteobacteria</taxon>
        <taxon>Alteromonadales</taxon>
        <taxon>Pseudoalteromonadaceae</taxon>
        <taxon>Pseudoalteromonas</taxon>
    </lineage>
</organism>
<feature type="active site" evidence="13">
    <location>
        <position position="484"/>
    </location>
</feature>
<evidence type="ECO:0000256" key="5">
    <source>
        <dbReference type="ARBA" id="ARBA00022525"/>
    </source>
</evidence>
<evidence type="ECO:0000256" key="4">
    <source>
        <dbReference type="ARBA" id="ARBA00012653"/>
    </source>
</evidence>
<comment type="cofactor">
    <cofactor evidence="2">
        <name>Zn(2+)</name>
        <dbReference type="ChEBI" id="CHEBI:29105"/>
    </cofactor>
</comment>
<dbReference type="InterPro" id="IPR007280">
    <property type="entry name" value="Peptidase_C_arc/bac"/>
</dbReference>
<dbReference type="STRING" id="1859457.BET10_04970"/>
<evidence type="ECO:0000256" key="13">
    <source>
        <dbReference type="PIRSR" id="PIRSR602169-1"/>
    </source>
</evidence>
<evidence type="ECO:0000256" key="10">
    <source>
        <dbReference type="ARBA" id="ARBA00022833"/>
    </source>
</evidence>
<comment type="caution">
    <text evidence="17">The sequence shown here is derived from an EMBL/GenBank/DDBJ whole genome shotgun (WGS) entry which is preliminary data.</text>
</comment>
<dbReference type="Pfam" id="PF04151">
    <property type="entry name" value="PPC"/>
    <property type="match status" value="2"/>
</dbReference>
<feature type="domain" description="Peptidase C-terminal archaeal/bacterial" evidence="15">
    <location>
        <begin position="762"/>
        <end position="828"/>
    </location>
</feature>
<evidence type="ECO:0000256" key="12">
    <source>
        <dbReference type="ARBA" id="ARBA00023145"/>
    </source>
</evidence>
<dbReference type="EMBL" id="MKJU01000006">
    <property type="protein sequence ID" value="OHU92804.1"/>
    <property type="molecule type" value="Genomic_DNA"/>
</dbReference>